<evidence type="ECO:0000256" key="1">
    <source>
        <dbReference type="SAM" id="Phobius"/>
    </source>
</evidence>
<reference evidence="2 3" key="1">
    <citation type="submission" date="2015-03" db="EMBL/GenBank/DDBJ databases">
        <title>Genome sequence of Kiloniella sp. P1-1, isolated from the gut microflora of Pacific white shrimp, Penaeus vannamei.</title>
        <authorList>
            <person name="Shao Z."/>
            <person name="Wang L."/>
            <person name="Li X."/>
        </authorList>
    </citation>
    <scope>NUCLEOTIDE SEQUENCE [LARGE SCALE GENOMIC DNA]</scope>
    <source>
        <strain evidence="2 3">P1-1</strain>
    </source>
</reference>
<name>A0A0M2R7M1_9PROT</name>
<keyword evidence="1" id="KW-0472">Membrane</keyword>
<evidence type="ECO:0000313" key="2">
    <source>
        <dbReference type="EMBL" id="KKJ76409.1"/>
    </source>
</evidence>
<dbReference type="STRING" id="1549748.WH95_13060"/>
<accession>A0A0M2R7M1</accession>
<sequence>MMPITMRGEKGLFHEKISEEKLFLKRYWKKLQAYFIEQRWVGRWIMGVAITHVAFTFVLFPSQIAFIFMDGFFDTGIANYEISNTVWFFFFGVPLFLVGHLIDRDEKGKKIPPFQEVLLFTLVGMTALGIMLIPVSGFWLMIPAIFGFYLKNKSANDKWN</sequence>
<keyword evidence="1" id="KW-1133">Transmembrane helix</keyword>
<dbReference type="Proteomes" id="UP000034491">
    <property type="component" value="Unassembled WGS sequence"/>
</dbReference>
<dbReference type="AlphaFoldDB" id="A0A0M2R7M1"/>
<proteinExistence type="predicted"/>
<gene>
    <name evidence="2" type="ORF">WH95_13060</name>
</gene>
<organism evidence="2 3">
    <name type="scientific">Kiloniella litopenaei</name>
    <dbReference type="NCBI Taxonomy" id="1549748"/>
    <lineage>
        <taxon>Bacteria</taxon>
        <taxon>Pseudomonadati</taxon>
        <taxon>Pseudomonadota</taxon>
        <taxon>Alphaproteobacteria</taxon>
        <taxon>Rhodospirillales</taxon>
        <taxon>Kiloniellaceae</taxon>
        <taxon>Kiloniella</taxon>
    </lineage>
</organism>
<feature type="transmembrane region" description="Helical" evidence="1">
    <location>
        <begin position="44"/>
        <end position="66"/>
    </location>
</feature>
<dbReference type="InterPro" id="IPR045590">
    <property type="entry name" value="DUF6463"/>
</dbReference>
<keyword evidence="1" id="KW-0812">Transmembrane</keyword>
<feature type="transmembrane region" description="Helical" evidence="1">
    <location>
        <begin position="86"/>
        <end position="102"/>
    </location>
</feature>
<dbReference type="EMBL" id="LANI01000019">
    <property type="protein sequence ID" value="KKJ76409.1"/>
    <property type="molecule type" value="Genomic_DNA"/>
</dbReference>
<dbReference type="OrthoDB" id="1034758at2"/>
<dbReference type="Pfam" id="PF20064">
    <property type="entry name" value="DUF6463"/>
    <property type="match status" value="1"/>
</dbReference>
<keyword evidence="3" id="KW-1185">Reference proteome</keyword>
<protein>
    <submittedName>
        <fullName evidence="2">Uncharacterized protein</fullName>
    </submittedName>
</protein>
<dbReference type="RefSeq" id="WP_046507982.1">
    <property type="nucleotide sequence ID" value="NZ_LANI01000019.1"/>
</dbReference>
<feature type="transmembrane region" description="Helical" evidence="1">
    <location>
        <begin position="117"/>
        <end position="150"/>
    </location>
</feature>
<evidence type="ECO:0000313" key="3">
    <source>
        <dbReference type="Proteomes" id="UP000034491"/>
    </source>
</evidence>
<comment type="caution">
    <text evidence="2">The sequence shown here is derived from an EMBL/GenBank/DDBJ whole genome shotgun (WGS) entry which is preliminary data.</text>
</comment>